<dbReference type="InterPro" id="IPR050705">
    <property type="entry name" value="Cytochrome_P450_3A"/>
</dbReference>
<dbReference type="GO" id="GO:0005506">
    <property type="term" value="F:iron ion binding"/>
    <property type="evidence" value="ECO:0007669"/>
    <property type="project" value="InterPro"/>
</dbReference>
<reference evidence="6" key="1">
    <citation type="submission" date="2021-02" db="EMBL/GenBank/DDBJ databases">
        <authorList>
            <person name="Nowell W R."/>
        </authorList>
    </citation>
    <scope>NUCLEOTIDE SEQUENCE</scope>
</reference>
<accession>A0A815KN08</accession>
<keyword evidence="3" id="KW-0479">Metal-binding</keyword>
<dbReference type="PANTHER" id="PTHR24302">
    <property type="entry name" value="CYTOCHROME P450 FAMILY 3"/>
    <property type="match status" value="1"/>
</dbReference>
<dbReference type="GO" id="GO:0020037">
    <property type="term" value="F:heme binding"/>
    <property type="evidence" value="ECO:0007669"/>
    <property type="project" value="InterPro"/>
</dbReference>
<dbReference type="Proteomes" id="UP000663877">
    <property type="component" value="Unassembled WGS sequence"/>
</dbReference>
<dbReference type="SUPFAM" id="SSF48264">
    <property type="entry name" value="Cytochrome P450"/>
    <property type="match status" value="1"/>
</dbReference>
<evidence type="ECO:0000313" key="7">
    <source>
        <dbReference type="EMBL" id="CAF1612422.1"/>
    </source>
</evidence>
<evidence type="ECO:0000256" key="5">
    <source>
        <dbReference type="ARBA" id="ARBA00023004"/>
    </source>
</evidence>
<organism evidence="6 9">
    <name type="scientific">Adineta steineri</name>
    <dbReference type="NCBI Taxonomy" id="433720"/>
    <lineage>
        <taxon>Eukaryota</taxon>
        <taxon>Metazoa</taxon>
        <taxon>Spiralia</taxon>
        <taxon>Gnathifera</taxon>
        <taxon>Rotifera</taxon>
        <taxon>Eurotatoria</taxon>
        <taxon>Bdelloidea</taxon>
        <taxon>Adinetida</taxon>
        <taxon>Adinetidae</taxon>
        <taxon>Adineta</taxon>
    </lineage>
</organism>
<evidence type="ECO:0000313" key="6">
    <source>
        <dbReference type="EMBL" id="CAF1395461.1"/>
    </source>
</evidence>
<dbReference type="InterPro" id="IPR001128">
    <property type="entry name" value="Cyt_P450"/>
</dbReference>
<dbReference type="PANTHER" id="PTHR24302:SF15">
    <property type="entry name" value="FATTY-ACID PEROXYGENASE"/>
    <property type="match status" value="1"/>
</dbReference>
<dbReference type="Gene3D" id="1.10.630.10">
    <property type="entry name" value="Cytochrome P450"/>
    <property type="match status" value="1"/>
</dbReference>
<gene>
    <name evidence="6" type="ORF">BJG266_LOCUS37353</name>
    <name evidence="7" type="ORF">QVE165_LOCUS54263</name>
</gene>
<keyword evidence="2" id="KW-0349">Heme</keyword>
<name>A0A815KN08_9BILA</name>
<protein>
    <recommendedName>
        <fullName evidence="10">Cytochrome P450</fullName>
    </recommendedName>
</protein>
<comment type="similarity">
    <text evidence="1">Belongs to the cytochrome P450 family.</text>
</comment>
<comment type="caution">
    <text evidence="6">The sequence shown here is derived from an EMBL/GenBank/DDBJ whole genome shotgun (WGS) entry which is preliminary data.</text>
</comment>
<dbReference type="InterPro" id="IPR036396">
    <property type="entry name" value="Cyt_P450_sf"/>
</dbReference>
<dbReference type="Pfam" id="PF00067">
    <property type="entry name" value="p450"/>
    <property type="match status" value="1"/>
</dbReference>
<dbReference type="GO" id="GO:0008395">
    <property type="term" value="F:steroid hydroxylase activity"/>
    <property type="evidence" value="ECO:0007669"/>
    <property type="project" value="TreeGrafter"/>
</dbReference>
<dbReference type="InterPro" id="IPR002401">
    <property type="entry name" value="Cyt_P450_E_grp-I"/>
</dbReference>
<dbReference type="EMBL" id="CAJNOM010001554">
    <property type="protein sequence ID" value="CAF1612422.1"/>
    <property type="molecule type" value="Genomic_DNA"/>
</dbReference>
<sequence length="141" mass="16493">MENHMKSNNWLSEDEVIGDTLMFMIAECETTSTALAYATYVLAKHPNILKKLRNEIDEFFLNNDMNDMNDEKIKEYLDYDIIVQLSYMNMFILEVLRMFPIANITIQRRVMENTIVQGINIEKGEHLESNRNINEQAVIAP</sequence>
<keyword evidence="5" id="KW-0408">Iron</keyword>
<dbReference type="PRINTS" id="PR00463">
    <property type="entry name" value="EP450I"/>
</dbReference>
<evidence type="ECO:0008006" key="10">
    <source>
        <dbReference type="Google" id="ProtNLM"/>
    </source>
</evidence>
<keyword evidence="4" id="KW-0560">Oxidoreductase</keyword>
<dbReference type="EMBL" id="CAJNOI010001225">
    <property type="protein sequence ID" value="CAF1395461.1"/>
    <property type="molecule type" value="Genomic_DNA"/>
</dbReference>
<evidence type="ECO:0000256" key="1">
    <source>
        <dbReference type="ARBA" id="ARBA00010617"/>
    </source>
</evidence>
<evidence type="ECO:0000313" key="8">
    <source>
        <dbReference type="Proteomes" id="UP000663832"/>
    </source>
</evidence>
<dbReference type="AlphaFoldDB" id="A0A815KN08"/>
<dbReference type="Proteomes" id="UP000663832">
    <property type="component" value="Unassembled WGS sequence"/>
</dbReference>
<proteinExistence type="inferred from homology"/>
<evidence type="ECO:0000256" key="4">
    <source>
        <dbReference type="ARBA" id="ARBA00023002"/>
    </source>
</evidence>
<evidence type="ECO:0000256" key="2">
    <source>
        <dbReference type="ARBA" id="ARBA00022617"/>
    </source>
</evidence>
<dbReference type="GO" id="GO:0016705">
    <property type="term" value="F:oxidoreductase activity, acting on paired donors, with incorporation or reduction of molecular oxygen"/>
    <property type="evidence" value="ECO:0007669"/>
    <property type="project" value="InterPro"/>
</dbReference>
<dbReference type="OrthoDB" id="2789670at2759"/>
<keyword evidence="8" id="KW-1185">Reference proteome</keyword>
<evidence type="ECO:0000256" key="3">
    <source>
        <dbReference type="ARBA" id="ARBA00022723"/>
    </source>
</evidence>
<evidence type="ECO:0000313" key="9">
    <source>
        <dbReference type="Proteomes" id="UP000663877"/>
    </source>
</evidence>